<dbReference type="Gene3D" id="3.60.20.10">
    <property type="entry name" value="Glutamine Phosphoribosylpyrophosphate, subunit 1, domain 1"/>
    <property type="match status" value="1"/>
</dbReference>
<accession>A0A6B0CQC1</accession>
<evidence type="ECO:0000313" key="4">
    <source>
        <dbReference type="Proteomes" id="UP000433366"/>
    </source>
</evidence>
<name>A0A6B0CQC1_STAAU</name>
<dbReference type="EMBL" id="WPRH01000453">
    <property type="protein sequence ID" value="MVI55710.1"/>
    <property type="molecule type" value="Genomic_DNA"/>
</dbReference>
<dbReference type="AlphaFoldDB" id="A0A6B0CQC1"/>
<dbReference type="Proteomes" id="UP000433366">
    <property type="component" value="Unassembled WGS sequence"/>
</dbReference>
<sequence>MHNEKLIKGLYDYREEHDACGIGFYANMDNKRSHDIIDKSLEMLRRLD</sequence>
<evidence type="ECO:0000313" key="2">
    <source>
        <dbReference type="EMBL" id="MVI55710.1"/>
    </source>
</evidence>
<dbReference type="EMBL" id="WPVZ01000141">
    <property type="protein sequence ID" value="MVL44279.1"/>
    <property type="molecule type" value="Genomic_DNA"/>
</dbReference>
<reference evidence="4 5" key="1">
    <citation type="submission" date="2019-11" db="EMBL/GenBank/DDBJ databases">
        <title>Implementation of targeted gown and glove precautions to prevent Staphylococcus aureus acquisition in community-based nursing homes.</title>
        <authorList>
            <person name="Stine O.C."/>
        </authorList>
    </citation>
    <scope>NUCLEOTIDE SEQUENCE [LARGE SCALE GENOMIC DNA]</scope>
    <source>
        <strain evidence="3 5">S_2023.LVRQ.AN</strain>
        <strain evidence="2 4">S_4031.LGMP.AI</strain>
    </source>
</reference>
<dbReference type="InterPro" id="IPR017932">
    <property type="entry name" value="GATase_2_dom"/>
</dbReference>
<dbReference type="Proteomes" id="UP000434412">
    <property type="component" value="Unassembled WGS sequence"/>
</dbReference>
<evidence type="ECO:0000313" key="3">
    <source>
        <dbReference type="EMBL" id="MVL44279.1"/>
    </source>
</evidence>
<proteinExistence type="predicted"/>
<evidence type="ECO:0000259" key="1">
    <source>
        <dbReference type="Pfam" id="PF00310"/>
    </source>
</evidence>
<dbReference type="Pfam" id="PF00310">
    <property type="entry name" value="GATase_2"/>
    <property type="match status" value="1"/>
</dbReference>
<organism evidence="3 5">
    <name type="scientific">Staphylococcus aureus</name>
    <dbReference type="NCBI Taxonomy" id="1280"/>
    <lineage>
        <taxon>Bacteria</taxon>
        <taxon>Bacillati</taxon>
        <taxon>Bacillota</taxon>
        <taxon>Bacilli</taxon>
        <taxon>Bacillales</taxon>
        <taxon>Staphylococcaceae</taxon>
        <taxon>Staphylococcus</taxon>
    </lineage>
</organism>
<dbReference type="InterPro" id="IPR029055">
    <property type="entry name" value="Ntn_hydrolases_N"/>
</dbReference>
<gene>
    <name evidence="2" type="ORF">GO793_07585</name>
    <name evidence="3" type="ORF">GO941_02050</name>
</gene>
<protein>
    <submittedName>
        <fullName evidence="3">Glutamate synthase</fullName>
    </submittedName>
</protein>
<evidence type="ECO:0000313" key="5">
    <source>
        <dbReference type="Proteomes" id="UP000434412"/>
    </source>
</evidence>
<comment type="caution">
    <text evidence="3">The sequence shown here is derived from an EMBL/GenBank/DDBJ whole genome shotgun (WGS) entry which is preliminary data.</text>
</comment>
<feature type="domain" description="Glutamine amidotransferase type-2" evidence="1">
    <location>
        <begin position="20"/>
        <end position="48"/>
    </location>
</feature>
<feature type="non-terminal residue" evidence="3">
    <location>
        <position position="48"/>
    </location>
</feature>